<dbReference type="AlphaFoldDB" id="A0A1H9STY4"/>
<dbReference type="Pfam" id="PF03631">
    <property type="entry name" value="Virul_fac_BrkB"/>
    <property type="match status" value="1"/>
</dbReference>
<evidence type="ECO:0000256" key="6">
    <source>
        <dbReference type="SAM" id="MobiDB-lite"/>
    </source>
</evidence>
<dbReference type="Proteomes" id="UP000198505">
    <property type="component" value="Unassembled WGS sequence"/>
</dbReference>
<keyword evidence="2" id="KW-1003">Cell membrane</keyword>
<dbReference type="GO" id="GO:0005886">
    <property type="term" value="C:plasma membrane"/>
    <property type="evidence" value="ECO:0007669"/>
    <property type="project" value="UniProtKB-SubCell"/>
</dbReference>
<evidence type="ECO:0000256" key="2">
    <source>
        <dbReference type="ARBA" id="ARBA00022475"/>
    </source>
</evidence>
<feature type="transmembrane region" description="Helical" evidence="7">
    <location>
        <begin position="108"/>
        <end position="135"/>
    </location>
</feature>
<comment type="subcellular location">
    <subcellularLocation>
        <location evidence="1">Cell membrane</location>
        <topology evidence="1">Multi-pass membrane protein</topology>
    </subcellularLocation>
</comment>
<keyword evidence="3 7" id="KW-0812">Transmembrane</keyword>
<keyword evidence="5 7" id="KW-0472">Membrane</keyword>
<dbReference type="NCBIfam" id="TIGR00765">
    <property type="entry name" value="yihY_not_rbn"/>
    <property type="match status" value="1"/>
</dbReference>
<evidence type="ECO:0000313" key="9">
    <source>
        <dbReference type="Proteomes" id="UP000198505"/>
    </source>
</evidence>
<keyword evidence="4 7" id="KW-1133">Transmembrane helix</keyword>
<proteinExistence type="predicted"/>
<dbReference type="EMBL" id="FOGS01000004">
    <property type="protein sequence ID" value="SER88472.1"/>
    <property type="molecule type" value="Genomic_DNA"/>
</dbReference>
<evidence type="ECO:0000256" key="5">
    <source>
        <dbReference type="ARBA" id="ARBA00023136"/>
    </source>
</evidence>
<feature type="transmembrane region" description="Helical" evidence="7">
    <location>
        <begin position="223"/>
        <end position="245"/>
    </location>
</feature>
<accession>A0A1H9STY4</accession>
<keyword evidence="9" id="KW-1185">Reference proteome</keyword>
<evidence type="ECO:0000313" key="8">
    <source>
        <dbReference type="EMBL" id="SER88472.1"/>
    </source>
</evidence>
<dbReference type="STRING" id="416874.SAMN04487958_10436"/>
<feature type="compositionally biased region" description="Basic and acidic residues" evidence="6">
    <location>
        <begin position="317"/>
        <end position="334"/>
    </location>
</feature>
<organism evidence="8 9">
    <name type="scientific">Vreelandella subterranea</name>
    <dbReference type="NCBI Taxonomy" id="416874"/>
    <lineage>
        <taxon>Bacteria</taxon>
        <taxon>Pseudomonadati</taxon>
        <taxon>Pseudomonadota</taxon>
        <taxon>Gammaproteobacteria</taxon>
        <taxon>Oceanospirillales</taxon>
        <taxon>Halomonadaceae</taxon>
        <taxon>Vreelandella</taxon>
    </lineage>
</organism>
<feature type="transmembrane region" description="Helical" evidence="7">
    <location>
        <begin position="147"/>
        <end position="171"/>
    </location>
</feature>
<evidence type="ECO:0000256" key="7">
    <source>
        <dbReference type="SAM" id="Phobius"/>
    </source>
</evidence>
<name>A0A1H9STY4_9GAMM</name>
<feature type="region of interest" description="Disordered" evidence="6">
    <location>
        <begin position="311"/>
        <end position="334"/>
    </location>
</feature>
<feature type="transmembrane region" description="Helical" evidence="7">
    <location>
        <begin position="257"/>
        <end position="279"/>
    </location>
</feature>
<evidence type="ECO:0000256" key="3">
    <source>
        <dbReference type="ARBA" id="ARBA00022692"/>
    </source>
</evidence>
<dbReference type="PIRSF" id="PIRSF035875">
    <property type="entry name" value="RNase_BN"/>
    <property type="match status" value="1"/>
</dbReference>
<feature type="transmembrane region" description="Helical" evidence="7">
    <location>
        <begin position="191"/>
        <end position="211"/>
    </location>
</feature>
<protein>
    <submittedName>
        <fullName evidence="8">Membrane protein</fullName>
    </submittedName>
</protein>
<dbReference type="RefSeq" id="WP_092826613.1">
    <property type="nucleotide sequence ID" value="NZ_FOGS01000004.1"/>
</dbReference>
<gene>
    <name evidence="8" type="ORF">SAMN04487958_10436</name>
</gene>
<dbReference type="InterPro" id="IPR017039">
    <property type="entry name" value="Virul_fac_BrkB"/>
</dbReference>
<evidence type="ECO:0000256" key="4">
    <source>
        <dbReference type="ARBA" id="ARBA00022989"/>
    </source>
</evidence>
<dbReference type="PANTHER" id="PTHR30213">
    <property type="entry name" value="INNER MEMBRANE PROTEIN YHJD"/>
    <property type="match status" value="1"/>
</dbReference>
<sequence>MGKFARGRKAELPNEIPKPGWHDIIWRVLRSARRDRITLLAAGVAFYALLALFPTIAAVISIWGLFFDPNEASQQLYNLIRLMPPEAAELIDNQAQDVVDSVGSSNEMAALVSLLIAMYIASKGVSGLIVGLNVVYGEQEQRSVWRLAVLVTTMTFGMIGMTLLTLGFIGLVPMLVDALAVVSPLDRIIDFMRWPALLVMMSAVIALLYRFAPYRRAAKWEWLSVGTMVATLLWLLGSGGLSLYVRYFSNFSELYGSLGAVVVLMLWFLLSAFVVLLGAEINCELERQTRQDTTIGKERPPGAREAYAADTLGRQHPWHEQDDTQTPRDNPRDD</sequence>
<reference evidence="9" key="1">
    <citation type="submission" date="2016-10" db="EMBL/GenBank/DDBJ databases">
        <authorList>
            <person name="Varghese N."/>
            <person name="Submissions S."/>
        </authorList>
    </citation>
    <scope>NUCLEOTIDE SEQUENCE [LARGE SCALE GENOMIC DNA]</scope>
    <source>
        <strain evidence="9">CGMCC 1.6495</strain>
    </source>
</reference>
<dbReference type="PANTHER" id="PTHR30213:SF0">
    <property type="entry name" value="UPF0761 MEMBRANE PROTEIN YIHY"/>
    <property type="match status" value="1"/>
</dbReference>
<evidence type="ECO:0000256" key="1">
    <source>
        <dbReference type="ARBA" id="ARBA00004651"/>
    </source>
</evidence>
<feature type="transmembrane region" description="Helical" evidence="7">
    <location>
        <begin position="37"/>
        <end position="66"/>
    </location>
</feature>